<dbReference type="EMBL" id="JANPWB010000009">
    <property type="protein sequence ID" value="KAJ1153027.1"/>
    <property type="molecule type" value="Genomic_DNA"/>
</dbReference>
<organism evidence="2 3">
    <name type="scientific">Pleurodeles waltl</name>
    <name type="common">Iberian ribbed newt</name>
    <dbReference type="NCBI Taxonomy" id="8319"/>
    <lineage>
        <taxon>Eukaryota</taxon>
        <taxon>Metazoa</taxon>
        <taxon>Chordata</taxon>
        <taxon>Craniata</taxon>
        <taxon>Vertebrata</taxon>
        <taxon>Euteleostomi</taxon>
        <taxon>Amphibia</taxon>
        <taxon>Batrachia</taxon>
        <taxon>Caudata</taxon>
        <taxon>Salamandroidea</taxon>
        <taxon>Salamandridae</taxon>
        <taxon>Pleurodelinae</taxon>
        <taxon>Pleurodeles</taxon>
    </lineage>
</organism>
<dbReference type="AlphaFoldDB" id="A0AAV7RK50"/>
<comment type="caution">
    <text evidence="2">The sequence shown here is derived from an EMBL/GenBank/DDBJ whole genome shotgun (WGS) entry which is preliminary data.</text>
</comment>
<keyword evidence="3" id="KW-1185">Reference proteome</keyword>
<accession>A0AAV7RK50</accession>
<evidence type="ECO:0000313" key="2">
    <source>
        <dbReference type="EMBL" id="KAJ1153027.1"/>
    </source>
</evidence>
<evidence type="ECO:0000313" key="3">
    <source>
        <dbReference type="Proteomes" id="UP001066276"/>
    </source>
</evidence>
<proteinExistence type="predicted"/>
<dbReference type="Proteomes" id="UP001066276">
    <property type="component" value="Chromosome 5"/>
</dbReference>
<name>A0AAV7RK50_PLEWA</name>
<gene>
    <name evidence="2" type="ORF">NDU88_005794</name>
</gene>
<reference evidence="2" key="1">
    <citation type="journal article" date="2022" name="bioRxiv">
        <title>Sequencing and chromosome-scale assembly of the giantPleurodeles waltlgenome.</title>
        <authorList>
            <person name="Brown T."/>
            <person name="Elewa A."/>
            <person name="Iarovenko S."/>
            <person name="Subramanian E."/>
            <person name="Araus A.J."/>
            <person name="Petzold A."/>
            <person name="Susuki M."/>
            <person name="Suzuki K.-i.T."/>
            <person name="Hayashi T."/>
            <person name="Toyoda A."/>
            <person name="Oliveira C."/>
            <person name="Osipova E."/>
            <person name="Leigh N.D."/>
            <person name="Simon A."/>
            <person name="Yun M.H."/>
        </authorList>
    </citation>
    <scope>NUCLEOTIDE SEQUENCE</scope>
    <source>
        <strain evidence="2">20211129_DDA</strain>
        <tissue evidence="2">Liver</tissue>
    </source>
</reference>
<feature type="region of interest" description="Disordered" evidence="1">
    <location>
        <begin position="1"/>
        <end position="30"/>
    </location>
</feature>
<sequence>MASSHRPQQLREKDAFSSRDASGPAPLMESRMGSTIVLQIMQEDLLPQKRGYEFTQARSTEGKKVKYSQMHQWINMPGDKVLPTAPTYSDVRPVGAQLRKTRSTLSSKINTAHSAAGFGSSASLRYVEGPPKGTLSHHVRPVKRVRFVTAAF</sequence>
<protein>
    <submittedName>
        <fullName evidence="2">Uncharacterized protein</fullName>
    </submittedName>
</protein>
<evidence type="ECO:0000256" key="1">
    <source>
        <dbReference type="SAM" id="MobiDB-lite"/>
    </source>
</evidence>